<gene>
    <name evidence="2" type="ORF">LCGC14_1831910</name>
</gene>
<sequence length="449" mass="51898">MSNNIYIGTPRRELNEMFRQFGLTPLRKILTSKEFKQVAKETILWQTRDRVFTPEVIFWLMALVGFCYDSMASALRRSWEQIRPLSGGIPILPAGESAFTKARKKLPLKFFKKVSDLVIGYFRQHYEKNQGLWKGFRLKIVDGVTITLPESKELRSCFGSRKNQSHKSSAPVQAHLIGLFWAFAGICQGYAVGSLRLGEKTGLIKLLPLLTPEDLLLADRGFPGYDLCCKIMSRGIQFLFRLKKDVKPDSRKKLGPRDWVAVFKMPKNCQRKGLPETITLRLISYDLPGFRTGYLLTTLLDEEIYSRDELISLYVQRWQVETRYNELKNMLEIENLRSLSKDGIFKEISIRITLGNLIRLIILEAGKSEGLNGTDLSYKKTLEKVTDTILIMIRSSVYSWPFIYRRMIEEIRQFKIIKRPNRSFPRHKKRKAGLPKGKLLVEVSYATIP</sequence>
<dbReference type="GO" id="GO:0006313">
    <property type="term" value="P:DNA transposition"/>
    <property type="evidence" value="ECO:0007669"/>
    <property type="project" value="InterPro"/>
</dbReference>
<dbReference type="GO" id="GO:0003677">
    <property type="term" value="F:DNA binding"/>
    <property type="evidence" value="ECO:0007669"/>
    <property type="project" value="InterPro"/>
</dbReference>
<evidence type="ECO:0000313" key="2">
    <source>
        <dbReference type="EMBL" id="KKL97695.1"/>
    </source>
</evidence>
<dbReference type="NCBIfam" id="NF033592">
    <property type="entry name" value="transpos_IS4_1"/>
    <property type="match status" value="1"/>
</dbReference>
<comment type="caution">
    <text evidence="2">The sequence shown here is derived from an EMBL/GenBank/DDBJ whole genome shotgun (WGS) entry which is preliminary data.</text>
</comment>
<organism evidence="2">
    <name type="scientific">marine sediment metagenome</name>
    <dbReference type="NCBI Taxonomy" id="412755"/>
    <lineage>
        <taxon>unclassified sequences</taxon>
        <taxon>metagenomes</taxon>
        <taxon>ecological metagenomes</taxon>
    </lineage>
</organism>
<dbReference type="GO" id="GO:0004803">
    <property type="term" value="F:transposase activity"/>
    <property type="evidence" value="ECO:0007669"/>
    <property type="project" value="InterPro"/>
</dbReference>
<dbReference type="EMBL" id="LAZR01018106">
    <property type="protein sequence ID" value="KKL97695.1"/>
    <property type="molecule type" value="Genomic_DNA"/>
</dbReference>
<reference evidence="2" key="1">
    <citation type="journal article" date="2015" name="Nature">
        <title>Complex archaea that bridge the gap between prokaryotes and eukaryotes.</title>
        <authorList>
            <person name="Spang A."/>
            <person name="Saw J.H."/>
            <person name="Jorgensen S.L."/>
            <person name="Zaremba-Niedzwiedzka K."/>
            <person name="Martijn J."/>
            <person name="Lind A.E."/>
            <person name="van Eijk R."/>
            <person name="Schleper C."/>
            <person name="Guy L."/>
            <person name="Ettema T.J."/>
        </authorList>
    </citation>
    <scope>NUCLEOTIDE SEQUENCE</scope>
</reference>
<dbReference type="PANTHER" id="PTHR37529:SF1">
    <property type="entry name" value="TRANSPOSASE INSG FOR INSERTION SEQUENCE ELEMENT IS4-RELATED"/>
    <property type="match status" value="1"/>
</dbReference>
<dbReference type="InterPro" id="IPR012337">
    <property type="entry name" value="RNaseH-like_sf"/>
</dbReference>
<evidence type="ECO:0000259" key="1">
    <source>
        <dbReference type="Pfam" id="PF01609"/>
    </source>
</evidence>
<accession>A0A0F9IVB0</accession>
<dbReference type="PANTHER" id="PTHR37529">
    <property type="entry name" value="TRANSPOSASE INSG FOR INSERTION SEQUENCE ELEMENT IS4-RELATED"/>
    <property type="match status" value="1"/>
</dbReference>
<name>A0A0F9IVB0_9ZZZZ</name>
<protein>
    <recommendedName>
        <fullName evidence="1">Transposase IS4-like domain-containing protein</fullName>
    </recommendedName>
</protein>
<dbReference type="InterPro" id="IPR002559">
    <property type="entry name" value="Transposase_11"/>
</dbReference>
<dbReference type="Pfam" id="PF01609">
    <property type="entry name" value="DDE_Tnp_1"/>
    <property type="match status" value="1"/>
</dbReference>
<proteinExistence type="predicted"/>
<dbReference type="SUPFAM" id="SSF53098">
    <property type="entry name" value="Ribonuclease H-like"/>
    <property type="match status" value="1"/>
</dbReference>
<dbReference type="InterPro" id="IPR047952">
    <property type="entry name" value="Transpos_IS4"/>
</dbReference>
<dbReference type="AlphaFoldDB" id="A0A0F9IVB0"/>
<feature type="domain" description="Transposase IS4-like" evidence="1">
    <location>
        <begin position="137"/>
        <end position="354"/>
    </location>
</feature>